<organism evidence="1">
    <name type="scientific">Wolbachia endosymbiont of Sergentomyia squamirostris</name>
    <dbReference type="NCBI Taxonomy" id="3113640"/>
    <lineage>
        <taxon>Bacteria</taxon>
        <taxon>Pseudomonadati</taxon>
        <taxon>Pseudomonadota</taxon>
        <taxon>Alphaproteobacteria</taxon>
        <taxon>Rickettsiales</taxon>
        <taxon>Anaplasmataceae</taxon>
        <taxon>Wolbachieae</taxon>
        <taxon>Wolbachia</taxon>
    </lineage>
</organism>
<reference evidence="1" key="1">
    <citation type="submission" date="2024-01" db="EMBL/GenBank/DDBJ databases">
        <title>Sequencing the genomes of a sandfly, Sergentomyia squamirostris, and its two endosymbionts.</title>
        <authorList>
            <person name="Itokawa K."/>
            <person name="Sanjoba C."/>
        </authorList>
    </citation>
    <scope>NUCLEOTIDE SEQUENCE</scope>
    <source>
        <strain evidence="1">WSSQ</strain>
    </source>
</reference>
<dbReference type="AlphaFoldDB" id="A0AAT9GD97"/>
<proteinExistence type="predicted"/>
<name>A0AAT9GD97_9RICK</name>
<sequence>MKEKVTEIFCIVDDFCNTVDENFAEKLLPSGKKPTRTPEITHSEIFTIILLYQVRQF</sequence>
<evidence type="ECO:0008006" key="2">
    <source>
        <dbReference type="Google" id="ProtNLM"/>
    </source>
</evidence>
<protein>
    <recommendedName>
        <fullName evidence="2">Transposase</fullName>
    </recommendedName>
</protein>
<evidence type="ECO:0000313" key="1">
    <source>
        <dbReference type="EMBL" id="BFD47747.1"/>
    </source>
</evidence>
<gene>
    <name evidence="1" type="ORF">DMENIID0003_08210</name>
</gene>
<accession>A0AAT9GD97</accession>
<dbReference type="EMBL" id="AP029172">
    <property type="protein sequence ID" value="BFD47747.1"/>
    <property type="molecule type" value="Genomic_DNA"/>
</dbReference>